<feature type="transmembrane region" description="Helical" evidence="1">
    <location>
        <begin position="245"/>
        <end position="264"/>
    </location>
</feature>
<feature type="transmembrane region" description="Helical" evidence="1">
    <location>
        <begin position="520"/>
        <end position="540"/>
    </location>
</feature>
<keyword evidence="3" id="KW-1185">Reference proteome</keyword>
<keyword evidence="1" id="KW-1133">Transmembrane helix</keyword>
<evidence type="ECO:0008006" key="4">
    <source>
        <dbReference type="Google" id="ProtNLM"/>
    </source>
</evidence>
<dbReference type="RefSeq" id="WP_207702265.1">
    <property type="nucleotide sequence ID" value="NZ_JAFREL020000007.1"/>
</dbReference>
<evidence type="ECO:0000313" key="2">
    <source>
        <dbReference type="EMBL" id="MEO1772992.1"/>
    </source>
</evidence>
<feature type="transmembrane region" description="Helical" evidence="1">
    <location>
        <begin position="547"/>
        <end position="564"/>
    </location>
</feature>
<feature type="transmembrane region" description="Helical" evidence="1">
    <location>
        <begin position="140"/>
        <end position="164"/>
    </location>
</feature>
<gene>
    <name evidence="2" type="ORF">JZO67_004975</name>
</gene>
<accession>A0ABV0EZ04</accession>
<evidence type="ECO:0000313" key="3">
    <source>
        <dbReference type="Proteomes" id="UP000664357"/>
    </source>
</evidence>
<dbReference type="InterPro" id="IPR046062">
    <property type="entry name" value="DUF6020"/>
</dbReference>
<feature type="transmembrane region" description="Helical" evidence="1">
    <location>
        <begin position="71"/>
        <end position="89"/>
    </location>
</feature>
<feature type="transmembrane region" description="Helical" evidence="1">
    <location>
        <begin position="109"/>
        <end position="128"/>
    </location>
</feature>
<keyword evidence="1" id="KW-0812">Transmembrane</keyword>
<sequence>MSKENKSENSKCSNYNYVVKLFVSLLILASVYFMLPIFNYGRSFNHIFILFLLFTIYLLVNWVFYNYKKKIFIYSGVISFFLAICLVVGEELILYSQTFYSVNTTIKIVLMIVVIICPLYFIFFQLCTLSLERTVNREGVFARTFFVCEITLLFGWGILLLLYYPGIFSYDSQFQVVELYGSQGLSTQHPLIHTFILNMIFIIGDAAGNIQFGAFSVTIFQMIVCSIIVSYSCASMAKEGFSKKWLLLLIGYYAFFPICSIFPIVATKDVLFSFLFMLVVTSLMKWQTRKDIWKLNRTYIELFTLFFITGLFRYNFVYAILIASVIMLIILTMIGKKKIRNFLLLTCLLFAVSISCFNDILINMTSAETRLQGEALSVPLQQLARTFKKKPEVFSSEEKKLLTSFVPDENLAQYNPRISDPIKSKYSSTSGLGNLIVLWARIGAKAPKEYIDAFLMNTQPYWDPNFQYPDQYYKSPPIEMYTRSPQIDRDIYREESMFPNFANSYRDAIVNAELFKKIPLFSLFFNSGFVIWLIVLMLFSNIFKGRCKFIPVFLLIFSYLLTLIMGPVMIVRYALPFFLVWPVLAMYTVHKDSYVKKV</sequence>
<protein>
    <recommendedName>
        <fullName evidence="4">Glycosyltransferase RgtA/B/C/D-like domain-containing protein</fullName>
    </recommendedName>
</protein>
<dbReference type="EMBL" id="JAFREL020000007">
    <property type="protein sequence ID" value="MEO1772992.1"/>
    <property type="molecule type" value="Genomic_DNA"/>
</dbReference>
<feature type="transmembrane region" description="Helical" evidence="1">
    <location>
        <begin position="21"/>
        <end position="38"/>
    </location>
</feature>
<comment type="caution">
    <text evidence="2">The sequence shown here is derived from an EMBL/GenBank/DDBJ whole genome shotgun (WGS) entry which is preliminary data.</text>
</comment>
<feature type="transmembrane region" description="Helical" evidence="1">
    <location>
        <begin position="212"/>
        <end position="233"/>
    </location>
</feature>
<reference evidence="2 3" key="1">
    <citation type="submission" date="2024-02" db="EMBL/GenBank/DDBJ databases">
        <title>The Genome Sequence of Enterococcus sp. DIV0159.</title>
        <authorList>
            <person name="Earl A."/>
            <person name="Manson A."/>
            <person name="Gilmore M."/>
            <person name="Sanders J."/>
            <person name="Shea T."/>
            <person name="Howe W."/>
            <person name="Livny J."/>
            <person name="Cuomo C."/>
            <person name="Neafsey D."/>
            <person name="Birren B."/>
        </authorList>
    </citation>
    <scope>NUCLEOTIDE SEQUENCE [LARGE SCALE GENOMIC DNA]</scope>
    <source>
        <strain evidence="2 3">665A</strain>
    </source>
</reference>
<feature type="transmembrane region" description="Helical" evidence="1">
    <location>
        <begin position="318"/>
        <end position="335"/>
    </location>
</feature>
<dbReference type="Proteomes" id="UP000664357">
    <property type="component" value="Unassembled WGS sequence"/>
</dbReference>
<proteinExistence type="predicted"/>
<feature type="transmembrane region" description="Helical" evidence="1">
    <location>
        <begin position="342"/>
        <end position="362"/>
    </location>
</feature>
<keyword evidence="1" id="KW-0472">Membrane</keyword>
<feature type="transmembrane region" description="Helical" evidence="1">
    <location>
        <begin position="44"/>
        <end position="64"/>
    </location>
</feature>
<dbReference type="Pfam" id="PF19484">
    <property type="entry name" value="DUF6020"/>
    <property type="match status" value="1"/>
</dbReference>
<organism evidence="2 3">
    <name type="scientific">Candidatus Enterococcus ferrettii</name>
    <dbReference type="NCBI Taxonomy" id="2815324"/>
    <lineage>
        <taxon>Bacteria</taxon>
        <taxon>Bacillati</taxon>
        <taxon>Bacillota</taxon>
        <taxon>Bacilli</taxon>
        <taxon>Lactobacillales</taxon>
        <taxon>Enterococcaceae</taxon>
        <taxon>Enterococcus</taxon>
    </lineage>
</organism>
<evidence type="ECO:0000256" key="1">
    <source>
        <dbReference type="SAM" id="Phobius"/>
    </source>
</evidence>
<name>A0ABV0EZ04_9ENTE</name>